<comment type="subcellular location">
    <subcellularLocation>
        <location evidence="1">Membrane</location>
        <topology evidence="1">Multi-pass membrane protein</topology>
    </subcellularLocation>
</comment>
<keyword evidence="7" id="KW-0479">Metal-binding</keyword>
<accession>A0A0J0XD97</accession>
<dbReference type="GO" id="GO:0046872">
    <property type="term" value="F:metal ion binding"/>
    <property type="evidence" value="ECO:0007669"/>
    <property type="project" value="UniProtKB-KW"/>
</dbReference>
<dbReference type="GO" id="GO:0005789">
    <property type="term" value="C:endoplasmic reticulum membrane"/>
    <property type="evidence" value="ECO:0007669"/>
    <property type="project" value="TreeGrafter"/>
</dbReference>
<feature type="binding site" evidence="8">
    <location>
        <position position="120"/>
    </location>
    <ligand>
        <name>Zn(2+)</name>
        <dbReference type="ChEBI" id="CHEBI:29105"/>
        <note>catalytic</note>
    </ligand>
</feature>
<dbReference type="PANTHER" id="PTHR46187">
    <property type="entry name" value="ALKALINE CERAMIDASE 3"/>
    <property type="match status" value="1"/>
</dbReference>
<dbReference type="EMBL" id="KQ087273">
    <property type="protein sequence ID" value="KLT39027.1"/>
    <property type="molecule type" value="Genomic_DNA"/>
</dbReference>
<reference evidence="10 11" key="1">
    <citation type="submission" date="2015-03" db="EMBL/GenBank/DDBJ databases">
        <title>Genomics and transcriptomics of the oil-accumulating basidiomycete yeast T. oleaginosus allow insights into substrate utilization and the diverse evolutionary trajectories of mating systems in fungi.</title>
        <authorList>
            <consortium name="DOE Joint Genome Institute"/>
            <person name="Kourist R."/>
            <person name="Kracht O."/>
            <person name="Bracharz F."/>
            <person name="Lipzen A."/>
            <person name="Nolan M."/>
            <person name="Ohm R."/>
            <person name="Grigoriev I."/>
            <person name="Sun S."/>
            <person name="Heitman J."/>
            <person name="Bruck T."/>
            <person name="Nowrousian M."/>
        </authorList>
    </citation>
    <scope>NUCLEOTIDE SEQUENCE [LARGE SCALE GENOMIC DNA]</scope>
    <source>
        <strain evidence="10 11">IBC0246</strain>
    </source>
</reference>
<protein>
    <submittedName>
        <fullName evidence="10">Alkaline phytoceramidase</fullName>
    </submittedName>
</protein>
<keyword evidence="4" id="KW-0378">Hydrolase</keyword>
<feature type="transmembrane region" description="Helical" evidence="9">
    <location>
        <begin position="133"/>
        <end position="150"/>
    </location>
</feature>
<keyword evidence="11" id="KW-1185">Reference proteome</keyword>
<evidence type="ECO:0000256" key="1">
    <source>
        <dbReference type="ARBA" id="ARBA00004141"/>
    </source>
</evidence>
<evidence type="ECO:0000256" key="8">
    <source>
        <dbReference type="PIRSR" id="PIRSR608901-2"/>
    </source>
</evidence>
<feature type="binding site" evidence="7">
    <location>
        <position position="72"/>
    </location>
    <ligand>
        <name>Ca(2+)</name>
        <dbReference type="ChEBI" id="CHEBI:29108"/>
    </ligand>
</feature>
<dbReference type="GO" id="GO:0016811">
    <property type="term" value="F:hydrolase activity, acting on carbon-nitrogen (but not peptide) bonds, in linear amides"/>
    <property type="evidence" value="ECO:0007669"/>
    <property type="project" value="InterPro"/>
</dbReference>
<dbReference type="GeneID" id="28985045"/>
<keyword evidence="5 9" id="KW-1133">Transmembrane helix</keyword>
<evidence type="ECO:0000256" key="5">
    <source>
        <dbReference type="ARBA" id="ARBA00022989"/>
    </source>
</evidence>
<dbReference type="InterPro" id="IPR008901">
    <property type="entry name" value="ACER"/>
</dbReference>
<comment type="cofactor">
    <cofactor evidence="8">
        <name>Zn(2+)</name>
        <dbReference type="ChEBI" id="CHEBI:29105"/>
    </cofactor>
</comment>
<feature type="transmembrane region" description="Helical" evidence="9">
    <location>
        <begin position="68"/>
        <end position="91"/>
    </location>
</feature>
<feature type="binding site" evidence="7">
    <location>
        <position position="63"/>
    </location>
    <ligand>
        <name>Ca(2+)</name>
        <dbReference type="ChEBI" id="CHEBI:29108"/>
    </ligand>
</feature>
<feature type="transmembrane region" description="Helical" evidence="9">
    <location>
        <begin position="217"/>
        <end position="235"/>
    </location>
</feature>
<dbReference type="PANTHER" id="PTHR46187:SF3">
    <property type="entry name" value="ALKALINE CERAMIDASE 3"/>
    <property type="match status" value="1"/>
</dbReference>
<keyword evidence="8" id="KW-0862">Zinc</keyword>
<feature type="binding site" evidence="7">
    <location>
        <position position="58"/>
    </location>
    <ligand>
        <name>Ca(2+)</name>
        <dbReference type="ChEBI" id="CHEBI:29108"/>
    </ligand>
</feature>
<keyword evidence="7" id="KW-0106">Calcium</keyword>
<feature type="transmembrane region" description="Helical" evidence="9">
    <location>
        <begin position="157"/>
        <end position="177"/>
    </location>
</feature>
<dbReference type="GO" id="GO:0046513">
    <property type="term" value="P:ceramide biosynthetic process"/>
    <property type="evidence" value="ECO:0007669"/>
    <property type="project" value="TreeGrafter"/>
</dbReference>
<organism evidence="10 11">
    <name type="scientific">Cutaneotrichosporon oleaginosum</name>
    <dbReference type="NCBI Taxonomy" id="879819"/>
    <lineage>
        <taxon>Eukaryota</taxon>
        <taxon>Fungi</taxon>
        <taxon>Dikarya</taxon>
        <taxon>Basidiomycota</taxon>
        <taxon>Agaricomycotina</taxon>
        <taxon>Tremellomycetes</taxon>
        <taxon>Trichosporonales</taxon>
        <taxon>Trichosporonaceae</taxon>
        <taxon>Cutaneotrichosporon</taxon>
    </lineage>
</organism>
<evidence type="ECO:0000256" key="7">
    <source>
        <dbReference type="PIRSR" id="PIRSR608901-1"/>
    </source>
</evidence>
<feature type="binding site" evidence="8">
    <location>
        <position position="269"/>
    </location>
    <ligand>
        <name>Zn(2+)</name>
        <dbReference type="ChEBI" id="CHEBI:29105"/>
        <note>catalytic</note>
    </ligand>
</feature>
<evidence type="ECO:0000256" key="3">
    <source>
        <dbReference type="ARBA" id="ARBA00022692"/>
    </source>
</evidence>
<dbReference type="STRING" id="879819.A0A0J0XD97"/>
<dbReference type="Proteomes" id="UP000053611">
    <property type="component" value="Unassembled WGS sequence"/>
</dbReference>
<evidence type="ECO:0000256" key="9">
    <source>
        <dbReference type="SAM" id="Phobius"/>
    </source>
</evidence>
<keyword evidence="6 9" id="KW-0472">Membrane</keyword>
<feature type="transmembrane region" description="Helical" evidence="9">
    <location>
        <begin position="183"/>
        <end position="205"/>
    </location>
</feature>
<name>A0A0J0XD97_9TREE</name>
<comment type="similarity">
    <text evidence="2">Belongs to the alkaline ceramidase family.</text>
</comment>
<dbReference type="Pfam" id="PF05875">
    <property type="entry name" value="Ceramidase"/>
    <property type="match status" value="1"/>
</dbReference>
<evidence type="ECO:0000313" key="11">
    <source>
        <dbReference type="Proteomes" id="UP000053611"/>
    </source>
</evidence>
<keyword evidence="3 9" id="KW-0812">Transmembrane</keyword>
<dbReference type="RefSeq" id="XP_018275518.1">
    <property type="nucleotide sequence ID" value="XM_018424442.1"/>
</dbReference>
<feature type="binding site" evidence="7">
    <location>
        <position position="61"/>
    </location>
    <ligand>
        <name>Ca(2+)</name>
        <dbReference type="ChEBI" id="CHEBI:29108"/>
    </ligand>
</feature>
<dbReference type="GO" id="GO:0046514">
    <property type="term" value="P:ceramide catabolic process"/>
    <property type="evidence" value="ECO:0007669"/>
    <property type="project" value="TreeGrafter"/>
</dbReference>
<evidence type="ECO:0000256" key="2">
    <source>
        <dbReference type="ARBA" id="ARBA00009780"/>
    </source>
</evidence>
<proteinExistence type="inferred from homology"/>
<evidence type="ECO:0000256" key="4">
    <source>
        <dbReference type="ARBA" id="ARBA00022801"/>
    </source>
</evidence>
<evidence type="ECO:0000313" key="10">
    <source>
        <dbReference type="EMBL" id="KLT39027.1"/>
    </source>
</evidence>
<dbReference type="AlphaFoldDB" id="A0A0J0XD97"/>
<feature type="binding site" evidence="7">
    <location>
        <position position="59"/>
    </location>
    <ligand>
        <name>Ca(2+)</name>
        <dbReference type="ChEBI" id="CHEBI:29108"/>
    </ligand>
</feature>
<feature type="transmembrane region" description="Helical" evidence="9">
    <location>
        <begin position="103"/>
        <end position="127"/>
    </location>
</feature>
<feature type="binding site" evidence="8">
    <location>
        <position position="265"/>
    </location>
    <ligand>
        <name>Zn(2+)</name>
        <dbReference type="ChEBI" id="CHEBI:29105"/>
        <note>catalytic</note>
    </ligand>
</feature>
<dbReference type="OrthoDB" id="187171at2759"/>
<sequence>MAGMGPSLALLSKRARIAQLPTCTNHDGNGERWWPKQGGARDALSHRLRRNWRPLTPDWCELNYTTSYLIAEFVNTLTNVPVILMGLYGAWSTVASGAPRRYALVFIGLSLIGIGSFGFHCSLKWSWQLMDELPMIYVVSYAAYLVVDTLPGFKPRFGIWGPVLLVVWDVFVTVSYVMLPNPVYHQIAFALIMTSAVLRSAQLILRLPETMRAKLARTLGGGVGIFVLGFAIWNADNYFCVYLRSTRAWLSAHGLGPLGAFTEGHGYWHLATGLGAYRIFIASIQLCLANKTSPGEWDYDETLWFPVVRRVKPIARSVKAPIVPERVDEKRTGDETP</sequence>
<evidence type="ECO:0000256" key="6">
    <source>
        <dbReference type="ARBA" id="ARBA00023136"/>
    </source>
</evidence>
<gene>
    <name evidence="10" type="ORF">CC85DRAFT_288948</name>
</gene>